<dbReference type="Gene3D" id="3.40.50.150">
    <property type="entry name" value="Vaccinia Virus protein VP39"/>
    <property type="match status" value="1"/>
</dbReference>
<dbReference type="OMA" id="FACWAVI"/>
<reference evidence="4" key="1">
    <citation type="submission" date="2025-08" db="UniProtKB">
        <authorList>
            <consortium name="Ensembl"/>
        </authorList>
    </citation>
    <scope>IDENTIFICATION</scope>
</reference>
<dbReference type="AlphaFoldDB" id="A0A3Q3VR42"/>
<dbReference type="STRING" id="94237.ENSMMOP00000000822"/>
<accession>A0A3Q3VR42</accession>
<keyword evidence="2" id="KW-0808">Transferase</keyword>
<name>A0A3Q3VR42_MOLML</name>
<dbReference type="GO" id="GO:0031591">
    <property type="term" value="P:wybutosine biosynthetic process"/>
    <property type="evidence" value="ECO:0007669"/>
    <property type="project" value="TreeGrafter"/>
</dbReference>
<evidence type="ECO:0000256" key="1">
    <source>
        <dbReference type="ARBA" id="ARBA00022603"/>
    </source>
</evidence>
<dbReference type="GO" id="GO:0030488">
    <property type="term" value="P:tRNA methylation"/>
    <property type="evidence" value="ECO:0007669"/>
    <property type="project" value="TreeGrafter"/>
</dbReference>
<dbReference type="Proteomes" id="UP000261620">
    <property type="component" value="Unplaced"/>
</dbReference>
<proteinExistence type="predicted"/>
<dbReference type="FunFam" id="3.40.50.150:FF:001200">
    <property type="match status" value="1"/>
</dbReference>
<dbReference type="GO" id="GO:0008175">
    <property type="term" value="F:tRNA methyltransferase activity"/>
    <property type="evidence" value="ECO:0007669"/>
    <property type="project" value="TreeGrafter"/>
</dbReference>
<evidence type="ECO:0000256" key="2">
    <source>
        <dbReference type="ARBA" id="ARBA00022679"/>
    </source>
</evidence>
<dbReference type="Ensembl" id="ENSMMOT00000000836.1">
    <property type="protein sequence ID" value="ENSMMOP00000000822.1"/>
    <property type="gene ID" value="ENSMMOG00000000700.1"/>
</dbReference>
<organism evidence="4 5">
    <name type="scientific">Mola mola</name>
    <name type="common">Ocean sunfish</name>
    <name type="synonym">Tetraodon mola</name>
    <dbReference type="NCBI Taxonomy" id="94237"/>
    <lineage>
        <taxon>Eukaryota</taxon>
        <taxon>Metazoa</taxon>
        <taxon>Chordata</taxon>
        <taxon>Craniata</taxon>
        <taxon>Vertebrata</taxon>
        <taxon>Euteleostomi</taxon>
        <taxon>Actinopterygii</taxon>
        <taxon>Neopterygii</taxon>
        <taxon>Teleostei</taxon>
        <taxon>Neoteleostei</taxon>
        <taxon>Acanthomorphata</taxon>
        <taxon>Eupercaria</taxon>
        <taxon>Tetraodontiformes</taxon>
        <taxon>Molidae</taxon>
        <taxon>Mola</taxon>
    </lineage>
</organism>
<keyword evidence="5" id="KW-1185">Reference proteome</keyword>
<evidence type="ECO:0000256" key="3">
    <source>
        <dbReference type="SAM" id="MobiDB-lite"/>
    </source>
</evidence>
<reference evidence="4" key="2">
    <citation type="submission" date="2025-09" db="UniProtKB">
        <authorList>
            <consortium name="Ensembl"/>
        </authorList>
    </citation>
    <scope>IDENTIFICATION</scope>
</reference>
<feature type="region of interest" description="Disordered" evidence="3">
    <location>
        <begin position="1"/>
        <end position="21"/>
    </location>
</feature>
<protein>
    <submittedName>
        <fullName evidence="4">Uncharacterized protein</fullName>
    </submittedName>
</protein>
<dbReference type="InterPro" id="IPR007213">
    <property type="entry name" value="Ppm1/Ppm2/Tcmp"/>
</dbReference>
<dbReference type="PANTHER" id="PTHR46529">
    <property type="entry name" value="TRNA WYBUTOSINE-SYNTHESIZING PROTEIN 4"/>
    <property type="match status" value="1"/>
</dbReference>
<dbReference type="SUPFAM" id="SSF53335">
    <property type="entry name" value="S-adenosyl-L-methionine-dependent methyltransferases"/>
    <property type="match status" value="1"/>
</dbReference>
<dbReference type="InterPro" id="IPR029063">
    <property type="entry name" value="SAM-dependent_MTases_sf"/>
</dbReference>
<sequence>MPLTNRKQQRGRDTSVQGTNDSSVVSKVSAAAQGYYQDVFLRQFVSKVHRRTPLINRGYYVRWRAVDHCVRSFLHVTENCPLRQIVSLGAGFDSLYFRLHADEALDRVVVFEVDFPDVVQRKAALINSNKTLRAMLDPHLPFPTGLLEVCQTRAVRRFRLES</sequence>
<keyword evidence="1" id="KW-0489">Methyltransferase</keyword>
<evidence type="ECO:0000313" key="5">
    <source>
        <dbReference type="Proteomes" id="UP000261620"/>
    </source>
</evidence>
<evidence type="ECO:0000313" key="4">
    <source>
        <dbReference type="Ensembl" id="ENSMMOP00000000822.1"/>
    </source>
</evidence>
<dbReference type="PANTHER" id="PTHR46529:SF1">
    <property type="entry name" value="TRNA WYBUTOSINE-SYNTHESIZING PROTEIN 4"/>
    <property type="match status" value="1"/>
</dbReference>
<dbReference type="Pfam" id="PF04072">
    <property type="entry name" value="LCM"/>
    <property type="match status" value="1"/>
</dbReference>